<protein>
    <submittedName>
        <fullName evidence="1">Uncharacterized protein</fullName>
    </submittedName>
</protein>
<reference evidence="2" key="1">
    <citation type="journal article" date="2016" name="Nature">
        <title>Genome evolution in the allotetraploid frog Xenopus laevis.</title>
        <authorList>
            <person name="Session A.M."/>
            <person name="Uno Y."/>
            <person name="Kwon T."/>
            <person name="Chapman J.A."/>
            <person name="Toyoda A."/>
            <person name="Takahashi S."/>
            <person name="Fukui A."/>
            <person name="Hikosaka A."/>
            <person name="Suzuki A."/>
            <person name="Kondo M."/>
            <person name="van Heeringen S.J."/>
            <person name="Quigley I."/>
            <person name="Heinz S."/>
            <person name="Ogino H."/>
            <person name="Ochi H."/>
            <person name="Hellsten U."/>
            <person name="Lyons J.B."/>
            <person name="Simakov O."/>
            <person name="Putnam N."/>
            <person name="Stites J."/>
            <person name="Kuroki Y."/>
            <person name="Tanaka T."/>
            <person name="Michiue T."/>
            <person name="Watanabe M."/>
            <person name="Bogdanovic O."/>
            <person name="Lister R."/>
            <person name="Georgiou G."/>
            <person name="Paranjpe S.S."/>
            <person name="van Kruijsbergen I."/>
            <person name="Shu S."/>
            <person name="Carlson J."/>
            <person name="Kinoshita T."/>
            <person name="Ohta Y."/>
            <person name="Mawaribuchi S."/>
            <person name="Jenkins J."/>
            <person name="Grimwood J."/>
            <person name="Schmutz J."/>
            <person name="Mitros T."/>
            <person name="Mozaffari S.V."/>
            <person name="Suzuki Y."/>
            <person name="Haramoto Y."/>
            <person name="Yamamoto T.S."/>
            <person name="Takagi C."/>
            <person name="Heald R."/>
            <person name="Miller K."/>
            <person name="Haudenschild C."/>
            <person name="Kitzman J."/>
            <person name="Nakayama T."/>
            <person name="Izutsu Y."/>
            <person name="Robert J."/>
            <person name="Fortriede J."/>
            <person name="Burns K."/>
            <person name="Lotay V."/>
            <person name="Karimi K."/>
            <person name="Yasuoka Y."/>
            <person name="Dichmann D.S."/>
            <person name="Flajnik M.F."/>
            <person name="Houston D.W."/>
            <person name="Shendure J."/>
            <person name="DuPasquier L."/>
            <person name="Vize P.D."/>
            <person name="Zorn A.M."/>
            <person name="Ito M."/>
            <person name="Marcotte E.M."/>
            <person name="Wallingford J.B."/>
            <person name="Ito Y."/>
            <person name="Asashima M."/>
            <person name="Ueno N."/>
            <person name="Matsuda Y."/>
            <person name="Veenstra G.J."/>
            <person name="Fujiyama A."/>
            <person name="Harland R.M."/>
            <person name="Taira M."/>
            <person name="Rokhsar D.S."/>
        </authorList>
    </citation>
    <scope>NUCLEOTIDE SEQUENCE [LARGE SCALE GENOMIC DNA]</scope>
    <source>
        <strain evidence="2">J</strain>
    </source>
</reference>
<organism evidence="1 2">
    <name type="scientific">Xenopus laevis</name>
    <name type="common">African clawed frog</name>
    <dbReference type="NCBI Taxonomy" id="8355"/>
    <lineage>
        <taxon>Eukaryota</taxon>
        <taxon>Metazoa</taxon>
        <taxon>Chordata</taxon>
        <taxon>Craniata</taxon>
        <taxon>Vertebrata</taxon>
        <taxon>Euteleostomi</taxon>
        <taxon>Amphibia</taxon>
        <taxon>Batrachia</taxon>
        <taxon>Anura</taxon>
        <taxon>Pipoidea</taxon>
        <taxon>Pipidae</taxon>
        <taxon>Xenopodinae</taxon>
        <taxon>Xenopus</taxon>
        <taxon>Xenopus</taxon>
    </lineage>
</organism>
<dbReference type="EMBL" id="CM004479">
    <property type="protein sequence ID" value="OCT70408.1"/>
    <property type="molecule type" value="Genomic_DNA"/>
</dbReference>
<accession>A0A974CC51</accession>
<gene>
    <name evidence="1" type="ORF">XELAEV_18037327mg</name>
</gene>
<evidence type="ECO:0000313" key="2">
    <source>
        <dbReference type="Proteomes" id="UP000694892"/>
    </source>
</evidence>
<proteinExistence type="predicted"/>
<dbReference type="PANTHER" id="PTHR34605:SF8">
    <property type="entry name" value="FILAGGRIN-2-LIKE ISOFORM X1"/>
    <property type="match status" value="1"/>
</dbReference>
<evidence type="ECO:0000313" key="1">
    <source>
        <dbReference type="EMBL" id="OCT70408.1"/>
    </source>
</evidence>
<dbReference type="Proteomes" id="UP000694892">
    <property type="component" value="Chromosome 7S"/>
</dbReference>
<dbReference type="InterPro" id="IPR052925">
    <property type="entry name" value="Phage_Integrase-like_Recomb"/>
</dbReference>
<sequence>MINKRMSALSYLFKLLNFKDVTKKFIVRQILRSYRKEQPRKDRRRPISLSLLNKLFDQLRGVCFSGYEENLFKLAFSLAFYGAFRISKLVSKDKKGRGGLLLEDIHFSENHLSIYLPFIHFTLKDGCFWKKQNDHFEQDKRKPNLSCEMLREFSKSKTELPEEFRFERKRIRIGAATQAKMWGLDPRAIKKVGRWNSERYKLYVRPQLLQE</sequence>
<dbReference type="OMA" id="RWASNSH"/>
<dbReference type="AlphaFoldDB" id="A0A974CC51"/>
<name>A0A974CC51_XENLA</name>
<dbReference type="PANTHER" id="PTHR34605">
    <property type="entry name" value="PHAGE_INTEGRASE DOMAIN-CONTAINING PROTEIN"/>
    <property type="match status" value="1"/>
</dbReference>